<organism evidence="3 4">
    <name type="scientific">Candidatus Colimorpha enterica</name>
    <dbReference type="NCBI Taxonomy" id="3083063"/>
    <lineage>
        <taxon>Bacteria</taxon>
        <taxon>Pseudomonadati</taxon>
        <taxon>Bacteroidota</taxon>
        <taxon>Bacteroidia</taxon>
        <taxon>Bacteroidales</taxon>
        <taxon>Candidatus Colimorpha</taxon>
    </lineage>
</organism>
<dbReference type="PANTHER" id="PTHR35604">
    <property type="entry name" value="TRANSPOSASE INSH FOR INSERTION SEQUENCE ELEMENT IS5A-RELATED"/>
    <property type="match status" value="1"/>
</dbReference>
<proteinExistence type="predicted"/>
<sequence length="296" mass="34190">MFTERSVKQVRLEIVVLEELVPQDHLLRKIDASIDFSFINRICKPYYCENNGRPAIEPEVLFRMLFIGYLYGIRSEIRLLKEIEVNVAYRWFIGYDLTEKLPDVSVIWQNRLRRYKNSDVPQQIFDEIVRQAMAKGLVGGKILYSDSTHLKANANKNKFVEKQAEVEAKEYIDDLNKAINEDRAAHGKKPFRFDGDEVKEESGEEKENYFDNDSQSSKSGGSGEIKTVKASTTDPDSGFMHRDGKPQGFFYLDHRTVDSRHNIITDVFVTPGNTNDVKPYLGRLRTQIDKFGFDVK</sequence>
<gene>
    <name evidence="3" type="ORF">BN580_00946</name>
</gene>
<feature type="region of interest" description="Disordered" evidence="1">
    <location>
        <begin position="186"/>
        <end position="242"/>
    </location>
</feature>
<feature type="compositionally biased region" description="Basic and acidic residues" evidence="1">
    <location>
        <begin position="186"/>
        <end position="196"/>
    </location>
</feature>
<dbReference type="InterPro" id="IPR008490">
    <property type="entry name" value="Transposase_InsH_N"/>
</dbReference>
<comment type="caution">
    <text evidence="3">The sequence shown here is derived from an EMBL/GenBank/DDBJ whole genome shotgun (WGS) entry which is preliminary data.</text>
</comment>
<dbReference type="STRING" id="1263015.BN580_00946"/>
<dbReference type="PANTHER" id="PTHR35604:SF2">
    <property type="entry name" value="TRANSPOSASE INSH FOR INSERTION SEQUENCE ELEMENT IS5A-RELATED"/>
    <property type="match status" value="1"/>
</dbReference>
<accession>R6TES7</accession>
<reference evidence="3" key="1">
    <citation type="submission" date="2012-11" db="EMBL/GenBank/DDBJ databases">
        <title>Dependencies among metagenomic species, viruses, plasmids and units of genetic variation.</title>
        <authorList>
            <person name="Nielsen H.B."/>
            <person name="Almeida M."/>
            <person name="Juncker A.S."/>
            <person name="Rasmussen S."/>
            <person name="Li J."/>
            <person name="Sunagawa S."/>
            <person name="Plichta D."/>
            <person name="Gautier L."/>
            <person name="Le Chatelier E."/>
            <person name="Peletier E."/>
            <person name="Bonde I."/>
            <person name="Nielsen T."/>
            <person name="Manichanh C."/>
            <person name="Arumugam M."/>
            <person name="Batto J."/>
            <person name="Santos M.B.Q.D."/>
            <person name="Blom N."/>
            <person name="Borruel N."/>
            <person name="Burgdorf K.S."/>
            <person name="Boumezbeur F."/>
            <person name="Casellas F."/>
            <person name="Dore J."/>
            <person name="Guarner F."/>
            <person name="Hansen T."/>
            <person name="Hildebrand F."/>
            <person name="Kaas R.S."/>
            <person name="Kennedy S."/>
            <person name="Kristiansen K."/>
            <person name="Kultima J.R."/>
            <person name="Leonard P."/>
            <person name="Levenez F."/>
            <person name="Lund O."/>
            <person name="Moumen B."/>
            <person name="Le Paslier D."/>
            <person name="Pons N."/>
            <person name="Pedersen O."/>
            <person name="Prifti E."/>
            <person name="Qin J."/>
            <person name="Raes J."/>
            <person name="Tap J."/>
            <person name="Tims S."/>
            <person name="Ussery D.W."/>
            <person name="Yamada T."/>
            <person name="MetaHit consortium"/>
            <person name="Renault P."/>
            <person name="Sicheritz-Ponten T."/>
            <person name="Bork P."/>
            <person name="Wang J."/>
            <person name="Brunak S."/>
            <person name="Ehrlich S.D."/>
        </authorList>
    </citation>
    <scope>NUCLEOTIDE SEQUENCE [LARGE SCALE GENOMIC DNA]</scope>
</reference>
<feature type="domain" description="Transposase InsH N-terminal" evidence="2">
    <location>
        <begin position="16"/>
        <end position="111"/>
    </location>
</feature>
<evidence type="ECO:0000313" key="3">
    <source>
        <dbReference type="EMBL" id="CDC71923.1"/>
    </source>
</evidence>
<evidence type="ECO:0000259" key="2">
    <source>
        <dbReference type="Pfam" id="PF05598"/>
    </source>
</evidence>
<dbReference type="Proteomes" id="UP000017938">
    <property type="component" value="Unassembled WGS sequence"/>
</dbReference>
<dbReference type="Pfam" id="PF05598">
    <property type="entry name" value="DUF772"/>
    <property type="match status" value="1"/>
</dbReference>
<dbReference type="AlphaFoldDB" id="R6TES7"/>
<evidence type="ECO:0000256" key="1">
    <source>
        <dbReference type="SAM" id="MobiDB-lite"/>
    </source>
</evidence>
<name>R6TES7_9BACT</name>
<evidence type="ECO:0000313" key="4">
    <source>
        <dbReference type="Proteomes" id="UP000017938"/>
    </source>
</evidence>
<dbReference type="EMBL" id="CBFW010000088">
    <property type="protein sequence ID" value="CDC71923.1"/>
    <property type="molecule type" value="Genomic_DNA"/>
</dbReference>
<protein>
    <submittedName>
        <fullName evidence="3">ISBma2 transposase</fullName>
    </submittedName>
</protein>